<proteinExistence type="predicted"/>
<accession>A0A6J4LJG9</accession>
<keyword evidence="2" id="KW-0560">Oxidoreductase</keyword>
<feature type="compositionally biased region" description="Basic and acidic residues" evidence="1">
    <location>
        <begin position="33"/>
        <end position="64"/>
    </location>
</feature>
<evidence type="ECO:0000313" key="2">
    <source>
        <dbReference type="EMBL" id="CAA9330568.1"/>
    </source>
</evidence>
<dbReference type="EC" id="1.15.1.1" evidence="2"/>
<evidence type="ECO:0000256" key="1">
    <source>
        <dbReference type="SAM" id="MobiDB-lite"/>
    </source>
</evidence>
<feature type="compositionally biased region" description="Basic residues" evidence="1">
    <location>
        <begin position="159"/>
        <end position="172"/>
    </location>
</feature>
<reference evidence="2" key="1">
    <citation type="submission" date="2020-02" db="EMBL/GenBank/DDBJ databases">
        <authorList>
            <person name="Meier V. D."/>
        </authorList>
    </citation>
    <scope>NUCLEOTIDE SEQUENCE</scope>
    <source>
        <strain evidence="2">AVDCRST_MAG11</strain>
    </source>
</reference>
<dbReference type="EMBL" id="CADCTU010000553">
    <property type="protein sequence ID" value="CAA9330568.1"/>
    <property type="molecule type" value="Genomic_DNA"/>
</dbReference>
<feature type="compositionally biased region" description="Basic and acidic residues" evidence="1">
    <location>
        <begin position="192"/>
        <end position="207"/>
    </location>
</feature>
<name>A0A6J4LJG9_9BACT</name>
<sequence length="207" mass="22394">GVHPAAAPLRVRRARAAHRRADDADPPRQAPPDVRDEPQRGDREGAGARRPADRAAAGERERRPGGGARGDPQQRRRALEPLGVLAHDGAGREPGRRRARGRGARGDRAELRRRRRLQEAVGRGGGGPLRLGVGVARAAGRQARHHQLPQPGQPAHGRGASRGRAARARRLGARLLPEVPEPPPRLRHRVVQRRELGRGRAPDGGEV</sequence>
<feature type="compositionally biased region" description="Low complexity" evidence="1">
    <location>
        <begin position="130"/>
        <end position="141"/>
    </location>
</feature>
<protein>
    <submittedName>
        <fullName evidence="2">Superoxide dismutase [Mn]</fullName>
        <ecNumber evidence="2">1.15.1.1</ecNumber>
    </submittedName>
</protein>
<organism evidence="2">
    <name type="scientific">uncultured Gemmatimonadaceae bacterium</name>
    <dbReference type="NCBI Taxonomy" id="246130"/>
    <lineage>
        <taxon>Bacteria</taxon>
        <taxon>Pseudomonadati</taxon>
        <taxon>Gemmatimonadota</taxon>
        <taxon>Gemmatimonadia</taxon>
        <taxon>Gemmatimonadales</taxon>
        <taxon>Gemmatimonadaceae</taxon>
        <taxon>environmental samples</taxon>
    </lineage>
</organism>
<dbReference type="GO" id="GO:0004784">
    <property type="term" value="F:superoxide dismutase activity"/>
    <property type="evidence" value="ECO:0007669"/>
    <property type="project" value="UniProtKB-EC"/>
</dbReference>
<feature type="non-terminal residue" evidence="2">
    <location>
        <position position="1"/>
    </location>
</feature>
<feature type="region of interest" description="Disordered" evidence="1">
    <location>
        <begin position="1"/>
        <end position="207"/>
    </location>
</feature>
<gene>
    <name evidence="2" type="ORF">AVDCRST_MAG11-2453</name>
</gene>
<feature type="non-terminal residue" evidence="2">
    <location>
        <position position="207"/>
    </location>
</feature>
<dbReference type="AlphaFoldDB" id="A0A6J4LJG9"/>